<feature type="compositionally biased region" description="Low complexity" evidence="1">
    <location>
        <begin position="3052"/>
        <end position="3063"/>
    </location>
</feature>
<feature type="region of interest" description="Disordered" evidence="1">
    <location>
        <begin position="2527"/>
        <end position="2559"/>
    </location>
</feature>
<feature type="compositionally biased region" description="Polar residues" evidence="1">
    <location>
        <begin position="4228"/>
        <end position="4237"/>
    </location>
</feature>
<feature type="compositionally biased region" description="Polar residues" evidence="1">
    <location>
        <begin position="477"/>
        <end position="494"/>
    </location>
</feature>
<feature type="compositionally biased region" description="Basic and acidic residues" evidence="1">
    <location>
        <begin position="3560"/>
        <end position="3576"/>
    </location>
</feature>
<reference evidence="2 3" key="1">
    <citation type="journal article" date="2019" name="BMC Genomics">
        <title>New insights from Opisthorchis felineus genome: update on genomics of the epidemiologically important liver flukes.</title>
        <authorList>
            <person name="Ershov N.I."/>
            <person name="Mordvinov V.A."/>
            <person name="Prokhortchouk E.B."/>
            <person name="Pakharukova M.Y."/>
            <person name="Gunbin K.V."/>
            <person name="Ustyantsev K."/>
            <person name="Genaev M.A."/>
            <person name="Blinov A.G."/>
            <person name="Mazur A."/>
            <person name="Boulygina E."/>
            <person name="Tsygankova S."/>
            <person name="Khrameeva E."/>
            <person name="Chekanov N."/>
            <person name="Fan G."/>
            <person name="Xiao A."/>
            <person name="Zhang H."/>
            <person name="Xu X."/>
            <person name="Yang H."/>
            <person name="Solovyev V."/>
            <person name="Lee S.M."/>
            <person name="Liu X."/>
            <person name="Afonnikov D.A."/>
            <person name="Skryabin K.G."/>
        </authorList>
    </citation>
    <scope>NUCLEOTIDE SEQUENCE [LARGE SCALE GENOMIC DNA]</scope>
    <source>
        <strain evidence="2">AK-0245</strain>
        <tissue evidence="2">Whole organism</tissue>
    </source>
</reference>
<feature type="region of interest" description="Disordered" evidence="1">
    <location>
        <begin position="4342"/>
        <end position="4376"/>
    </location>
</feature>
<feature type="region of interest" description="Disordered" evidence="1">
    <location>
        <begin position="1269"/>
        <end position="1326"/>
    </location>
</feature>
<feature type="compositionally biased region" description="Low complexity" evidence="1">
    <location>
        <begin position="3160"/>
        <end position="3171"/>
    </location>
</feature>
<dbReference type="Proteomes" id="UP000308267">
    <property type="component" value="Unassembled WGS sequence"/>
</dbReference>
<feature type="region of interest" description="Disordered" evidence="1">
    <location>
        <begin position="213"/>
        <end position="234"/>
    </location>
</feature>
<feature type="compositionally biased region" description="Basic and acidic residues" evidence="1">
    <location>
        <begin position="213"/>
        <end position="224"/>
    </location>
</feature>
<feature type="region of interest" description="Disordered" evidence="1">
    <location>
        <begin position="2032"/>
        <end position="2182"/>
    </location>
</feature>
<feature type="compositionally biased region" description="Polar residues" evidence="1">
    <location>
        <begin position="2078"/>
        <end position="2097"/>
    </location>
</feature>
<feature type="region of interest" description="Disordered" evidence="1">
    <location>
        <begin position="1343"/>
        <end position="1367"/>
    </location>
</feature>
<feature type="compositionally biased region" description="Low complexity" evidence="1">
    <location>
        <begin position="2890"/>
        <end position="2901"/>
    </location>
</feature>
<feature type="compositionally biased region" description="Basic and acidic residues" evidence="1">
    <location>
        <begin position="3444"/>
        <end position="3457"/>
    </location>
</feature>
<feature type="region of interest" description="Disordered" evidence="1">
    <location>
        <begin position="3473"/>
        <end position="3514"/>
    </location>
</feature>
<feature type="region of interest" description="Disordered" evidence="1">
    <location>
        <begin position="2589"/>
        <end position="2608"/>
    </location>
</feature>
<feature type="compositionally biased region" description="Basic and acidic residues" evidence="1">
    <location>
        <begin position="1271"/>
        <end position="1297"/>
    </location>
</feature>
<proteinExistence type="predicted"/>
<evidence type="ECO:0000256" key="1">
    <source>
        <dbReference type="SAM" id="MobiDB-lite"/>
    </source>
</evidence>
<evidence type="ECO:0000313" key="3">
    <source>
        <dbReference type="Proteomes" id="UP000308267"/>
    </source>
</evidence>
<feature type="compositionally biased region" description="Basic and acidic residues" evidence="1">
    <location>
        <begin position="661"/>
        <end position="685"/>
    </location>
</feature>
<feature type="region of interest" description="Disordered" evidence="1">
    <location>
        <begin position="1719"/>
        <end position="1747"/>
    </location>
</feature>
<sequence>MNEEQVRRRECVCSSVAPKLAELLGDCSIQSNNNSPDDTSDTGSVSPERQPYSGQTTQSNVDVRSFGEIPTNTHDIESTIHLDHTTQERFVSLPARYRTTQAGFREHKGGGICCHWRYTEKGSHRRRTFSYPTTSRPFRLYPLPRSEHVKRVCTLCVTGQPHRQGLQLGDVGHTHSVCSGVLFTGLFDCARGLLGFPTSEGTYTPSVVEELCPKDSTGKNEPDSSQRFSPIPGDSVKIYRVPSSGPPDLSSQMDISLDLQQEFNDQSRSRLSAQEDISPTFRTAVQMSRELRRIDTNTTTYYTSLENAMSALTGVETQEGLELFQSSPQVRVTPFSTITLYQTPPAYGEHDKTPISFGDAVETNEMNMTTQQIRVTLSDTVLGNGSPRNTQWLDAMPSADSRTANDSLAVHLGCETPDKLITGLEMKDTVLATEQHRRQASLKVSTPELERISTRPASSRVWMCRVDMTETNTVGISTSGLQSSEAPHSSQNRQIVDESETRLVNSFSRITETEGRGVSRPMDSIMQVIQVTMSSSSGGSDVQLLNDSIPTEMHSSLDQSKSDNKCKEGPESIPCYHAYKIEQLDDDISGYLTQPETYTALSPPGMATSSGPTTCQPSSRTENAIITQPNEHPALNCDPEDDAGAGIYQKWSSKTVPAITDKAKPGSEEGNYERIPTEGGKEDNNGRGAGTSPLPLPPKPSSILTEGANVQSPVSVEIRQEIIIHSPPLSPDFSVTVETDIQVTSPKPSASVYCPQRPHEKRLNINLYESEKCEEGSVNVECVDAFEVHRAGSAENTETVTTQFHKDREMTTDPKATVTGLVQRTSECAEVVDQLREEQASPDQVVLVRSSSYIDHTKMDKEESCRTLTISEQVVRPNTESQLDQMVGRSTDGLVTRRDRTSASEICLPDEIARISDTIARRITETGLNDKEGPETVVFSTRLKAVSGQPLGKVEEMQQPLTVEASDNRAQIGDETVSSDYEDSDVIDPKNRETLSPEIISDPIRPTMEGPLKVPETVKIHNPPRTAVNAELEMAEFPRELDSQLQDGPTASGFVGLEPNIRVQCDQSTPMDQEGKVRLPNMTINLISGSSEDESHGNKVTAMLTKNIEPLLEDVVARETRTDARDFKGVVKTTEPMVEEGIDIAKYDEAIQGLKVKIHVELNMKRGIEGKKPQTKKPTEMRWEAEKWWVDETQQTVASTCGQPSRDEMVVLEPSEVSKLETLQLVEEADMMPMFANEGPTKGYPSMLETDDVVAMGTQLVNELGCELDEQDHSELDEPAKKSREGSSSGKTEKDQQIENNMKPDIVLTPSQDAEGRSTGAGRASEGRDLANRAILIDDRPGCHHTADATIEPSPLTNDLGEMETQKRPPTPLLRVTVKSTAVVDPGLPSPTKIDMSLVTQTMLTTCSDPTTYIPNNPPQEADEMYAVSMSANLEPIMEQVNDGQNGPLKVDLTMKIENNFALYQDGRVMLASGGFEMNTEQFSRPGGNVQPSDVNNALKGEVTSPEPVGVHLDKLLPSPIKPTKAAHVGVHQTPKTVTPLGSEYPQLYNLETESEEPIALALAEQDKQPIEDDQDSPVQLEKSLSLLPEQGSILSSAGRSFTEDVSASRNLLNGNYVVQWTSNDGTVLKSDCMEELDVTFRGKREGTFRVVDRANSVEHERPEETTLIIGPNIITRLQEKQQLDETAGQMGASNAIKEQTRQEQTVCESVVAEERNLEDQTDQKIASPSVGATAVNGRSRSEHKVETGIAVDTKEIEVQLNARYAQPPDCLADRSTTRAEIRVETQLLEVEENMGKMDVYIRLQEVPENATHESGYGTEKVMEDHDRRTPTAVDLTHSDKLGGTIETLTHEFDLTISHPTEDGKDGPSPGPEPSLTGYLPMLNEQERRNPVIKEYTQARSMTMEDLLAGKASEDGIAEKFPERHIHEPCDETESLADEKISILLSMRMRNGSKPVRSSSTGANHTQHKWSSELSIATSSVTGSSIFLPRFVDNGDAKGSRIRTLHLTKPPTEDSMDREYSRPTSPLEWSITSTIHASNRTNSDSALPTSATGYKLAERSDTPIQLHRTRAKDGLAPSNHNVGGTNIPTESSNSNLPTPAGGTNRPESSNGIGHSRPTTPVHITVSQQIKRDGQVLRDETRSYLLDGSTEPQSVLSTTIGSDIRPNSPSEESSKYESDGNQTKLARRITEKALSTAMTKLHSITPTMASNTLSKGGNVSAEGGEISIAQVAKVMTEGNIHTLSSVDIGEQTRNPITVFMGAVPQSSVQIGPTTTELISTSPVPIERGPVGSTRREKGANFSFRASIRLSSPVRGGTVSPTNELLSTSTQISVEQETFYTGRQSSGVGTTSWMNNVTTLESESRRIEHEQRRLPGTTDIWLKAKTSLTVGPQTQTPTSRLILPELSQGPNPQEIEPIRTTPVGLTGKQEISVEVQIPSQPSSPTTEERDNSGYDIQTTTKTSILVSSATGHVAHEQSVAIQGAAQPERIGGMRALQDDFRVQRDTSVDARAGFNSSIPFAKAIGKTEAGDLSKAPSPSSKPDTSFYPDRTDGLMSPLDGGAHLEPSAAFSFLTSPQETSSPEPTVDLPEIASPLSGPTNVKGQPKQGVLSEQKIATQHEDMTEEGGYLGQQLQTEMKRDKTDGIISAASPKHQLRVVSHVDLLEDFVETADETTNEIKKVFTPRLELITEVLLETAEGVRLPTEVPVRTVQLAQRVLEPDSEDELPAVEFKHQVIVGPLEVNGKMIQVEQKIDTQVTQTTVTNAEFINTTEAKISPQRTILEEAPSPTTEAPAEQMEGKQGIMGTEEPTLPEPEGEIPEKTSPPVEEGQAEERIPEEAPSPTTEAPAEQMEGKQGIMGTEEPTLPEPEGEIPEKTSPPVEEGQAEERIPEEAPSPTTEAPAEQMEGKQGIMGTEEPTLPEPEGEIPEKTSPPVEEGQAEERIPEEAPSPTTEAPAEQMEGKQGIMGTEEPTLPEPEGEIPEKTSPPVEEGQAEERIPEEAPSPTTEAPAEQMEGKQGIMGTEEPTLPEPEGEIPEKTSPPVEEGQAEERIPEEAPSPTTEAPAEQMEGKQGIMGTEEPTLPEPEGEIPEKTSPPVEEGQAEERIPEEAPSPTTEAPAEQMEGKQGIMGTEEPTLPEPEGEIPEKTSPPVEEGQAEERIPEEAPSPTTEAPAEQMEGKQGIMGTEEPTLPEPEGEIPEKTSPPVEEGQAEERDAQTPIEPGELAISPLSEQTIADSLLKEVLPAIDETAIVSERETEVGEQRQTQSQGQDKLQTFSTELTITVPGSITRTELHTPNLTLEITVRAVEREQKDVIEPLEDRKDALSPETMSEVPVREVQETAEVTSGKSVAKTGELEHLVSKDQIEEAPEMLSTHVSKRTISTESEERVLQEDMTGNAGIQLLTQEQEKVDSYMISIDDVPSKRLGSTTDQLPDTLAAADTIPLTETTKERAQVGKRDGQSEENTIVMQIDTEAQQPMQLQREVSKSDADVQLTEQPSTTHEGSEVEVQRPATQTLSATAVLENSTADMNKEGLTEEALQPEVQPSQTESHLPTVQELNEHRQIGESKLAGEELEEKSVTELTEEEMSHLTKKSANELPEQVKLASTEQDEGVKRDTPSRTDYQVTEQLSIVRHSQEPGIERLEAVQQITITSSELNTPDSAKKHITTEVILGDKEGGSLEMSVTAIESKAPEQMTQALEHLSRRTSPVPNKQLPGTERIDAQLEETSSGMENPPMSALVGEQASSMDDLKAITQQEERDQEQLGQVAEADEHVVGMTVEAHQEGALIREDVTVPYAAEGNVQQSGRGLIAGLREMDIHDPRGTELDEQYAQIEAQKLASFGQTTASGVGEKVTELGGSVLHEPMWKQGEMQTTQATDMKAQQVLEELIAYGGASLPDDTTIYMARQIASLSDPVRTELTESAKERLKEPAGLEAERQKLDTLVHLAEAVDAILQDTKERIMLELQKEISQSTGAPDGVTDELDITQAVPGSHTEWLPESGRDEQKRIETAGTSMEGMISLTNEERQKMADDAKARLALAGDELPAAERKELEAIIHMVQQLNDMDEMERINLAAQLRGEITSKEATDLRAPSLSEIGAAESAESRTKQLAEAAVSPAEKLLTELLQIDGPIFADNTKMKMGEVITQMADTTRAELLMSVNQKLTDPSLSLPDSLTAKLSTVGELIQRVDKAMLEAKEAFVKQLRSDASQHSSMATPKELVSVPSKEDTVKVTTPITDSTQPDKEREKLELLNRLLTLTGRELLAFIDETTKRLDAEIRKHSDLETENMWDGLTLAEQIAKMTPEERELLAAKTREQLKRKIRSEPSDLTIETGLDLAARSMEKKSSYNYSSEPTVTPKRGAGVAPTPQRAPVERRARSGRLQDDLDSLDRHLNITTGRGRRISHRQDSHRFTQVASRRYQKAQQVARILDAMILDTIQYVKRNISSQTFK</sequence>
<feature type="compositionally biased region" description="Low complexity" evidence="1">
    <location>
        <begin position="3106"/>
        <end position="3117"/>
    </location>
</feature>
<name>A0A4S2MFY2_OPIFE</name>
<feature type="region of interest" description="Disordered" evidence="1">
    <location>
        <begin position="2387"/>
        <end position="2414"/>
    </location>
</feature>
<feature type="compositionally biased region" description="Low complexity" evidence="1">
    <location>
        <begin position="2944"/>
        <end position="2955"/>
    </location>
</feature>
<feature type="compositionally biased region" description="Polar residues" evidence="1">
    <location>
        <begin position="28"/>
        <end position="62"/>
    </location>
</feature>
<dbReference type="EMBL" id="SJOL01003000">
    <property type="protein sequence ID" value="TGZ73157.1"/>
    <property type="molecule type" value="Genomic_DNA"/>
</dbReference>
<feature type="compositionally biased region" description="Low complexity" evidence="1">
    <location>
        <begin position="2998"/>
        <end position="3009"/>
    </location>
</feature>
<feature type="region of interest" description="Disordered" evidence="1">
    <location>
        <begin position="4208"/>
        <end position="4238"/>
    </location>
</feature>
<feature type="region of interest" description="Disordered" evidence="1">
    <location>
        <begin position="2433"/>
        <end position="2452"/>
    </location>
</feature>
<feature type="region of interest" description="Disordered" evidence="1">
    <location>
        <begin position="477"/>
        <end position="496"/>
    </location>
</feature>
<keyword evidence="3" id="KW-1185">Reference proteome</keyword>
<feature type="region of interest" description="Disordered" evidence="1">
    <location>
        <begin position="3441"/>
        <end position="3460"/>
    </location>
</feature>
<dbReference type="OrthoDB" id="6261909at2759"/>
<organism evidence="2 3">
    <name type="scientific">Opisthorchis felineus</name>
    <dbReference type="NCBI Taxonomy" id="147828"/>
    <lineage>
        <taxon>Eukaryota</taxon>
        <taxon>Metazoa</taxon>
        <taxon>Spiralia</taxon>
        <taxon>Lophotrochozoa</taxon>
        <taxon>Platyhelminthes</taxon>
        <taxon>Trematoda</taxon>
        <taxon>Digenea</taxon>
        <taxon>Opisthorchiida</taxon>
        <taxon>Opisthorchiata</taxon>
        <taxon>Opisthorchiidae</taxon>
        <taxon>Opisthorchis</taxon>
    </lineage>
</organism>
<feature type="compositionally biased region" description="Polar residues" evidence="1">
    <location>
        <begin position="3259"/>
        <end position="3269"/>
    </location>
</feature>
<feature type="region of interest" description="Disordered" evidence="1">
    <location>
        <begin position="3250"/>
        <end position="3269"/>
    </location>
</feature>
<feature type="compositionally biased region" description="Polar residues" evidence="1">
    <location>
        <begin position="2149"/>
        <end position="2170"/>
    </location>
</feature>
<feature type="region of interest" description="Disordered" evidence="1">
    <location>
        <begin position="28"/>
        <end position="63"/>
    </location>
</feature>
<protein>
    <submittedName>
        <fullName evidence="2">Uncharacterized protein</fullName>
    </submittedName>
</protein>
<feature type="compositionally biased region" description="Basic and acidic residues" evidence="1">
    <location>
        <begin position="2129"/>
        <end position="2141"/>
    </location>
</feature>
<dbReference type="STRING" id="147828.A0A4S2MFY2"/>
<comment type="caution">
    <text evidence="2">The sequence shown here is derived from an EMBL/GenBank/DDBJ whole genome shotgun (WGS) entry which is preliminary data.</text>
</comment>
<feature type="region of interest" description="Disordered" evidence="1">
    <location>
        <begin position="2774"/>
        <end position="3227"/>
    </location>
</feature>
<gene>
    <name evidence="2" type="ORF">CRM22_001678</name>
</gene>
<feature type="compositionally biased region" description="Polar residues" evidence="1">
    <location>
        <begin position="2387"/>
        <end position="2397"/>
    </location>
</feature>
<accession>A0A4S2MFY2</accession>
<feature type="region of interest" description="Disordered" evidence="1">
    <location>
        <begin position="660"/>
        <end position="698"/>
    </location>
</feature>
<feature type="region of interest" description="Disordered" evidence="1">
    <location>
        <begin position="3560"/>
        <end position="3618"/>
    </location>
</feature>
<feature type="compositionally biased region" description="Polar residues" evidence="1">
    <location>
        <begin position="2032"/>
        <end position="2052"/>
    </location>
</feature>
<feature type="compositionally biased region" description="Polar residues" evidence="1">
    <location>
        <begin position="2105"/>
        <end position="2118"/>
    </location>
</feature>
<evidence type="ECO:0000313" key="2">
    <source>
        <dbReference type="EMBL" id="TGZ73157.1"/>
    </source>
</evidence>
<feature type="compositionally biased region" description="Low complexity" evidence="1">
    <location>
        <begin position="2836"/>
        <end position="2847"/>
    </location>
</feature>